<dbReference type="SUPFAM" id="SSF140996">
    <property type="entry name" value="Hermes dimerisation domain"/>
    <property type="match status" value="1"/>
</dbReference>
<dbReference type="GO" id="GO:0005634">
    <property type="term" value="C:nucleus"/>
    <property type="evidence" value="ECO:0007669"/>
    <property type="project" value="UniProtKB-SubCell"/>
</dbReference>
<keyword evidence="3" id="KW-0863">Zinc-finger</keyword>
<accession>A0A8J9YG11</accession>
<evidence type="ECO:0000313" key="8">
    <source>
        <dbReference type="Proteomes" id="UP000838878"/>
    </source>
</evidence>
<keyword evidence="8" id="KW-1185">Reference proteome</keyword>
<dbReference type="GO" id="GO:0008270">
    <property type="term" value="F:zinc ion binding"/>
    <property type="evidence" value="ECO:0007669"/>
    <property type="project" value="UniProtKB-KW"/>
</dbReference>
<evidence type="ECO:0000256" key="3">
    <source>
        <dbReference type="ARBA" id="ARBA00022771"/>
    </source>
</evidence>
<dbReference type="SUPFAM" id="SSF53098">
    <property type="entry name" value="Ribonuclease H-like"/>
    <property type="match status" value="1"/>
</dbReference>
<dbReference type="Proteomes" id="UP000838878">
    <property type="component" value="Chromosome 9"/>
</dbReference>
<dbReference type="PANTHER" id="PTHR46481:SF10">
    <property type="entry name" value="ZINC FINGER BED DOMAIN-CONTAINING PROTEIN 39"/>
    <property type="match status" value="1"/>
</dbReference>
<comment type="subcellular location">
    <subcellularLocation>
        <location evidence="1">Nucleus</location>
    </subcellularLocation>
</comment>
<evidence type="ECO:0000259" key="6">
    <source>
        <dbReference type="Pfam" id="PF05699"/>
    </source>
</evidence>
<dbReference type="InterPro" id="IPR052035">
    <property type="entry name" value="ZnF_BED_domain_contain"/>
</dbReference>
<dbReference type="EMBL" id="OV170229">
    <property type="protein sequence ID" value="CAH0731019.1"/>
    <property type="molecule type" value="Genomic_DNA"/>
</dbReference>
<organism evidence="7 8">
    <name type="scientific">Brenthis ino</name>
    <name type="common">lesser marbled fritillary</name>
    <dbReference type="NCBI Taxonomy" id="405034"/>
    <lineage>
        <taxon>Eukaryota</taxon>
        <taxon>Metazoa</taxon>
        <taxon>Ecdysozoa</taxon>
        <taxon>Arthropoda</taxon>
        <taxon>Hexapoda</taxon>
        <taxon>Insecta</taxon>
        <taxon>Pterygota</taxon>
        <taxon>Neoptera</taxon>
        <taxon>Endopterygota</taxon>
        <taxon>Lepidoptera</taxon>
        <taxon>Glossata</taxon>
        <taxon>Ditrysia</taxon>
        <taxon>Papilionoidea</taxon>
        <taxon>Nymphalidae</taxon>
        <taxon>Heliconiinae</taxon>
        <taxon>Argynnini</taxon>
        <taxon>Brenthis</taxon>
    </lineage>
</organism>
<evidence type="ECO:0000256" key="1">
    <source>
        <dbReference type="ARBA" id="ARBA00004123"/>
    </source>
</evidence>
<evidence type="ECO:0000256" key="2">
    <source>
        <dbReference type="ARBA" id="ARBA00022723"/>
    </source>
</evidence>
<feature type="non-terminal residue" evidence="7">
    <location>
        <position position="491"/>
    </location>
</feature>
<dbReference type="AlphaFoldDB" id="A0A8J9YG11"/>
<dbReference type="GO" id="GO:0046983">
    <property type="term" value="F:protein dimerization activity"/>
    <property type="evidence" value="ECO:0007669"/>
    <property type="project" value="InterPro"/>
</dbReference>
<dbReference type="OrthoDB" id="1607513at2759"/>
<feature type="domain" description="HAT C-terminal dimerisation" evidence="6">
    <location>
        <begin position="399"/>
        <end position="485"/>
    </location>
</feature>
<keyword evidence="4" id="KW-0862">Zinc</keyword>
<reference evidence="7" key="1">
    <citation type="submission" date="2021-12" db="EMBL/GenBank/DDBJ databases">
        <authorList>
            <person name="Martin H S."/>
        </authorList>
    </citation>
    <scope>NUCLEOTIDE SEQUENCE</scope>
</reference>
<proteinExistence type="predicted"/>
<name>A0A8J9YG11_9NEOP</name>
<dbReference type="Pfam" id="PF05699">
    <property type="entry name" value="Dimer_Tnp_hAT"/>
    <property type="match status" value="1"/>
</dbReference>
<evidence type="ECO:0000313" key="7">
    <source>
        <dbReference type="EMBL" id="CAH0731019.1"/>
    </source>
</evidence>
<sequence length="491" mass="56337">MTPEEKKKVDRDLLGLFITDYQPFRIVEDEGFKNFAKNIPGYTLPNRKTISSAMIPALYHTDLASWEINSFISLKLVKMKELISQDARSICITTDIWTSSQTESFIGVTAHYLDSNFNPKQVLLECKGLNESHTSANLARALKTVTDEWNVRNKVNFAISDNARSIVKAIETELQWKHYGCYAHSLNLIVASALRPLDALIENVKKIVAHFNGSTGATDMLLSYQIKNMADCGEPKRLIQQVPTRWNSIFYMLRRFVLLKVAVKHCMALIERDWPEVNTMDWAVMGEVCKVLQPFEEVTSTMSGSHYLTGSMVIVVTNCLKDICDDFLNPGKYCSWYPDVEEIITSLKSGLTERFSSVEHTNVNIAQNVSTSVSAWDKFDDLLRKNKPQGNAQARAIRELQMYLDDEMLPRKDFERNWNNPAQWWRDHRIIYPHLSELYRNKCNIVATSVPCERLFSKTGLIINERRCRLKSKKVEQLAFLNANLSLSKKK</sequence>
<evidence type="ECO:0000256" key="4">
    <source>
        <dbReference type="ARBA" id="ARBA00022833"/>
    </source>
</evidence>
<dbReference type="PANTHER" id="PTHR46481">
    <property type="entry name" value="ZINC FINGER BED DOMAIN-CONTAINING PROTEIN 4"/>
    <property type="match status" value="1"/>
</dbReference>
<keyword evidence="5" id="KW-0539">Nucleus</keyword>
<gene>
    <name evidence="7" type="ORF">BINO364_LOCUS15935</name>
</gene>
<dbReference type="InterPro" id="IPR012337">
    <property type="entry name" value="RNaseH-like_sf"/>
</dbReference>
<keyword evidence="2" id="KW-0479">Metal-binding</keyword>
<dbReference type="InterPro" id="IPR008906">
    <property type="entry name" value="HATC_C_dom"/>
</dbReference>
<evidence type="ECO:0000256" key="5">
    <source>
        <dbReference type="ARBA" id="ARBA00023242"/>
    </source>
</evidence>
<protein>
    <recommendedName>
        <fullName evidence="6">HAT C-terminal dimerisation domain-containing protein</fullName>
    </recommendedName>
</protein>
<dbReference type="Gene3D" id="1.10.10.1070">
    <property type="entry name" value="Zinc finger, BED domain-containing"/>
    <property type="match status" value="1"/>
</dbReference>